<dbReference type="RefSeq" id="WP_170193337.1">
    <property type="nucleotide sequence ID" value="NZ_JABBNB010000005.1"/>
</dbReference>
<keyword evidence="2" id="KW-1185">Reference proteome</keyword>
<dbReference type="Proteomes" id="UP000550729">
    <property type="component" value="Unassembled WGS sequence"/>
</dbReference>
<organism evidence="1 2">
    <name type="scientific">Gordonia asplenii</name>
    <dbReference type="NCBI Taxonomy" id="2725283"/>
    <lineage>
        <taxon>Bacteria</taxon>
        <taxon>Bacillati</taxon>
        <taxon>Actinomycetota</taxon>
        <taxon>Actinomycetes</taxon>
        <taxon>Mycobacteriales</taxon>
        <taxon>Gordoniaceae</taxon>
        <taxon>Gordonia</taxon>
    </lineage>
</organism>
<name>A0A848KXB7_9ACTN</name>
<accession>A0A848KXB7</accession>
<dbReference type="Pfam" id="PF04883">
    <property type="entry name" value="HK97-gp10_like"/>
    <property type="match status" value="1"/>
</dbReference>
<gene>
    <name evidence="1" type="ORF">HH308_06340</name>
</gene>
<evidence type="ECO:0000313" key="2">
    <source>
        <dbReference type="Proteomes" id="UP000550729"/>
    </source>
</evidence>
<evidence type="ECO:0000313" key="1">
    <source>
        <dbReference type="EMBL" id="NMO00831.1"/>
    </source>
</evidence>
<proteinExistence type="predicted"/>
<dbReference type="AlphaFoldDB" id="A0A848KXB7"/>
<dbReference type="EMBL" id="JABBNB010000005">
    <property type="protein sequence ID" value="NMO00831.1"/>
    <property type="molecule type" value="Genomic_DNA"/>
</dbReference>
<reference evidence="1 2" key="1">
    <citation type="submission" date="2020-04" db="EMBL/GenBank/DDBJ databases">
        <title>Gordonia sp. nov. TBRC 11910.</title>
        <authorList>
            <person name="Suriyachadkun C."/>
        </authorList>
    </citation>
    <scope>NUCLEOTIDE SEQUENCE [LARGE SCALE GENOMIC DNA]</scope>
    <source>
        <strain evidence="1 2">TBRC 11910</strain>
    </source>
</reference>
<sequence length="150" mass="16450">MGVNINRAAMHRDLQQAGLRWGNRIGRRIVNEAKEECPVDEGALRSSLSHVVIQSGTKTTTIVGSEEEYAKYVNDGTGIHGPHQTPIVPVSAKALKFRASMKGAQKRPSKDKRPWVFAKSVAGQKANPFLARALRNVLGDIVRDNPRGNQ</sequence>
<comment type="caution">
    <text evidence="1">The sequence shown here is derived from an EMBL/GenBank/DDBJ whole genome shotgun (WGS) entry which is preliminary data.</text>
</comment>
<protein>
    <submittedName>
        <fullName evidence="1">HK97 gp10 family phage protein</fullName>
    </submittedName>
</protein>
<dbReference type="InterPro" id="IPR010064">
    <property type="entry name" value="HK97-gp10_tail"/>
</dbReference>